<organism evidence="1 2">
    <name type="scientific">candidate division WWE3 bacterium CG_4_8_14_3_um_filter_42_11</name>
    <dbReference type="NCBI Taxonomy" id="1975076"/>
    <lineage>
        <taxon>Bacteria</taxon>
        <taxon>Katanobacteria</taxon>
    </lineage>
</organism>
<reference evidence="2" key="1">
    <citation type="submission" date="2017-09" db="EMBL/GenBank/DDBJ databases">
        <title>Depth-based differentiation of microbial function through sediment-hosted aquifers and enrichment of novel symbionts in the deep terrestrial subsurface.</title>
        <authorList>
            <person name="Probst A.J."/>
            <person name="Ladd B."/>
            <person name="Jarett J.K."/>
            <person name="Geller-Mcgrath D.E."/>
            <person name="Sieber C.M.K."/>
            <person name="Emerson J.B."/>
            <person name="Anantharaman K."/>
            <person name="Thomas B.C."/>
            <person name="Malmstrom R."/>
            <person name="Stieglmeier M."/>
            <person name="Klingl A."/>
            <person name="Woyke T."/>
            <person name="Ryan C.M."/>
            <person name="Banfield J.F."/>
        </authorList>
    </citation>
    <scope>NUCLEOTIDE SEQUENCE [LARGE SCALE GENOMIC DNA]</scope>
</reference>
<dbReference type="Proteomes" id="UP000229438">
    <property type="component" value="Unassembled WGS sequence"/>
</dbReference>
<accession>A0A2M8G650</accession>
<name>A0A2M8G650_UNCKA</name>
<comment type="caution">
    <text evidence="1">The sequence shown here is derived from an EMBL/GenBank/DDBJ whole genome shotgun (WGS) entry which is preliminary data.</text>
</comment>
<proteinExistence type="predicted"/>
<evidence type="ECO:0000313" key="1">
    <source>
        <dbReference type="EMBL" id="PJC68293.1"/>
    </source>
</evidence>
<sequence length="104" mass="11700">MLISTPVYTAVFPILTARKARQLPHPYLTFPGIQYRRTLRPGNQFVFADKPAVQQSSPKHLWLKTLVLWKTLIAMKTHNWVSASFLSITTSAPGAPKVIMTVIP</sequence>
<gene>
    <name evidence="1" type="ORF">CO015_04530</name>
</gene>
<protein>
    <submittedName>
        <fullName evidence="1">Uncharacterized protein</fullName>
    </submittedName>
</protein>
<dbReference type="EMBL" id="PFQS01000105">
    <property type="protein sequence ID" value="PJC68293.1"/>
    <property type="molecule type" value="Genomic_DNA"/>
</dbReference>
<evidence type="ECO:0000313" key="2">
    <source>
        <dbReference type="Proteomes" id="UP000229438"/>
    </source>
</evidence>
<dbReference type="AlphaFoldDB" id="A0A2M8G650"/>